<dbReference type="AlphaFoldDB" id="A0AAV2QPE7"/>
<proteinExistence type="predicted"/>
<accession>A0AAV2QPE7</accession>
<sequence>KDILEIKTKTHKFPKVLTITAIGGNGKTTYTRLFVCKWSRDQSSIPGLDEVDILIFVELRSVNEASFDDLIRNRMGDVITETGLSLEKLKYIILTLNVLFILDGQDESPQNDLLK</sequence>
<dbReference type="InterPro" id="IPR027417">
    <property type="entry name" value="P-loop_NTPase"/>
</dbReference>
<protein>
    <recommendedName>
        <fullName evidence="3">NACHT domain-containing protein</fullName>
    </recommendedName>
</protein>
<evidence type="ECO:0008006" key="3">
    <source>
        <dbReference type="Google" id="ProtNLM"/>
    </source>
</evidence>
<reference evidence="1 2" key="1">
    <citation type="submission" date="2024-05" db="EMBL/GenBank/DDBJ databases">
        <authorList>
            <person name="Wallberg A."/>
        </authorList>
    </citation>
    <scope>NUCLEOTIDE SEQUENCE [LARGE SCALE GENOMIC DNA]</scope>
</reference>
<organism evidence="1 2">
    <name type="scientific">Meganyctiphanes norvegica</name>
    <name type="common">Northern krill</name>
    <name type="synonym">Thysanopoda norvegica</name>
    <dbReference type="NCBI Taxonomy" id="48144"/>
    <lineage>
        <taxon>Eukaryota</taxon>
        <taxon>Metazoa</taxon>
        <taxon>Ecdysozoa</taxon>
        <taxon>Arthropoda</taxon>
        <taxon>Crustacea</taxon>
        <taxon>Multicrustacea</taxon>
        <taxon>Malacostraca</taxon>
        <taxon>Eumalacostraca</taxon>
        <taxon>Eucarida</taxon>
        <taxon>Euphausiacea</taxon>
        <taxon>Euphausiidae</taxon>
        <taxon>Meganyctiphanes</taxon>
    </lineage>
</organism>
<evidence type="ECO:0000313" key="1">
    <source>
        <dbReference type="EMBL" id="CAL4092668.1"/>
    </source>
</evidence>
<feature type="non-terminal residue" evidence="1">
    <location>
        <position position="115"/>
    </location>
</feature>
<gene>
    <name evidence="1" type="ORF">MNOR_LOCUS14633</name>
</gene>
<comment type="caution">
    <text evidence="1">The sequence shown here is derived from an EMBL/GenBank/DDBJ whole genome shotgun (WGS) entry which is preliminary data.</text>
</comment>
<evidence type="ECO:0000313" key="2">
    <source>
        <dbReference type="Proteomes" id="UP001497623"/>
    </source>
</evidence>
<dbReference type="Gene3D" id="3.40.50.300">
    <property type="entry name" value="P-loop containing nucleotide triphosphate hydrolases"/>
    <property type="match status" value="1"/>
</dbReference>
<keyword evidence="2" id="KW-1185">Reference proteome</keyword>
<dbReference type="Proteomes" id="UP001497623">
    <property type="component" value="Unassembled WGS sequence"/>
</dbReference>
<name>A0AAV2QPE7_MEGNR</name>
<feature type="non-terminal residue" evidence="1">
    <location>
        <position position="1"/>
    </location>
</feature>
<dbReference type="EMBL" id="CAXKWB010008833">
    <property type="protein sequence ID" value="CAL4092668.1"/>
    <property type="molecule type" value="Genomic_DNA"/>
</dbReference>